<evidence type="ECO:0000313" key="1">
    <source>
        <dbReference type="EMBL" id="QRJ62400.1"/>
    </source>
</evidence>
<gene>
    <name evidence="1" type="ORF">IWH25_11410</name>
</gene>
<dbReference type="AlphaFoldDB" id="A0A974PVV1"/>
<reference evidence="1" key="1">
    <citation type="submission" date="2020-11" db="EMBL/GenBank/DDBJ databases">
        <title>Azospira restricta DSM 18626 genome sequence.</title>
        <authorList>
            <person name="Moe W.M."/>
        </authorList>
    </citation>
    <scope>NUCLEOTIDE SEQUENCE</scope>
    <source>
        <strain evidence="1">DSM 18626</strain>
    </source>
</reference>
<protein>
    <submittedName>
        <fullName evidence="1">Uncharacterized protein</fullName>
    </submittedName>
</protein>
<keyword evidence="2" id="KW-1185">Reference proteome</keyword>
<name>A0A974PVV1_9RHOO</name>
<dbReference type="KEGG" id="ares:IWH25_11410"/>
<sequence length="161" mass="17057">MNPAAIYVRTDKGAGEVAQRSQAIPSRARSLLMLIDGKASGAQLLDKFAAYPNAAEFLQLLEDGGYIAAVAGAPPAASAASAAAPAQEEPGLAEAKRLLVQTLLEVFGPDADQFTGKVDAARTRAELRAVGEKYRDLIADFGKRKKSEAFWQRFEPLVPAA</sequence>
<evidence type="ECO:0000313" key="2">
    <source>
        <dbReference type="Proteomes" id="UP000663444"/>
    </source>
</evidence>
<dbReference type="Proteomes" id="UP000663444">
    <property type="component" value="Chromosome"/>
</dbReference>
<proteinExistence type="predicted"/>
<organism evidence="1 2">
    <name type="scientific">Azospira restricta</name>
    <dbReference type="NCBI Taxonomy" id="404405"/>
    <lineage>
        <taxon>Bacteria</taxon>
        <taxon>Pseudomonadati</taxon>
        <taxon>Pseudomonadota</taxon>
        <taxon>Betaproteobacteria</taxon>
        <taxon>Rhodocyclales</taxon>
        <taxon>Rhodocyclaceae</taxon>
        <taxon>Azospira</taxon>
    </lineage>
</organism>
<accession>A0A974PVV1</accession>
<dbReference type="RefSeq" id="WP_203385932.1">
    <property type="nucleotide sequence ID" value="NZ_CP064781.1"/>
</dbReference>
<dbReference type="EMBL" id="CP064781">
    <property type="protein sequence ID" value="QRJ62400.1"/>
    <property type="molecule type" value="Genomic_DNA"/>
</dbReference>